<accession>A0A239CP89</accession>
<sequence>MARSGSRDEDNGSFAPVRSDQYETGPGFESAEVVTAERTDGRHLRREPSEVPDAIRRPLAERIREQDGS</sequence>
<dbReference type="AlphaFoldDB" id="A0A239CP89"/>
<proteinExistence type="predicted"/>
<dbReference type="RefSeq" id="WP_217897259.1">
    <property type="nucleotide sequence ID" value="NZ_FZOH01000003.1"/>
</dbReference>
<feature type="compositionally biased region" description="Basic and acidic residues" evidence="1">
    <location>
        <begin position="1"/>
        <end position="10"/>
    </location>
</feature>
<keyword evidence="3" id="KW-1185">Reference proteome</keyword>
<dbReference type="EMBL" id="FZOH01000003">
    <property type="protein sequence ID" value="SNS21759.1"/>
    <property type="molecule type" value="Genomic_DNA"/>
</dbReference>
<organism evidence="2 3">
    <name type="scientific">Geodermatophilus saharensis</name>
    <dbReference type="NCBI Taxonomy" id="1137994"/>
    <lineage>
        <taxon>Bacteria</taxon>
        <taxon>Bacillati</taxon>
        <taxon>Actinomycetota</taxon>
        <taxon>Actinomycetes</taxon>
        <taxon>Geodermatophilales</taxon>
        <taxon>Geodermatophilaceae</taxon>
        <taxon>Geodermatophilus</taxon>
    </lineage>
</organism>
<dbReference type="Proteomes" id="UP000198386">
    <property type="component" value="Unassembled WGS sequence"/>
</dbReference>
<evidence type="ECO:0000313" key="2">
    <source>
        <dbReference type="EMBL" id="SNS21759.1"/>
    </source>
</evidence>
<gene>
    <name evidence="2" type="ORF">SAMN04488107_1740</name>
</gene>
<name>A0A239CP89_9ACTN</name>
<evidence type="ECO:0000256" key="1">
    <source>
        <dbReference type="SAM" id="MobiDB-lite"/>
    </source>
</evidence>
<feature type="compositionally biased region" description="Basic and acidic residues" evidence="1">
    <location>
        <begin position="35"/>
        <end position="69"/>
    </location>
</feature>
<feature type="region of interest" description="Disordered" evidence="1">
    <location>
        <begin position="1"/>
        <end position="69"/>
    </location>
</feature>
<evidence type="ECO:0000313" key="3">
    <source>
        <dbReference type="Proteomes" id="UP000198386"/>
    </source>
</evidence>
<reference evidence="3" key="1">
    <citation type="submission" date="2017-06" db="EMBL/GenBank/DDBJ databases">
        <authorList>
            <person name="Varghese N."/>
            <person name="Submissions S."/>
        </authorList>
    </citation>
    <scope>NUCLEOTIDE SEQUENCE [LARGE SCALE GENOMIC DNA]</scope>
    <source>
        <strain evidence="3">DSM 45423</strain>
    </source>
</reference>
<protein>
    <submittedName>
        <fullName evidence="2">Uncharacterized protein</fullName>
    </submittedName>
</protein>